<sequence length="577" mass="63820">QTLAESTTNEESLRIYLGRRIVFGELASGEQRRELSEDRAEMILAAIAEPSAPNISAALDKVPAIEIRQGEEILFRQERDGGVSLNAFQHEQTAEAVASVELSPESESSITDPWIGEDEVVDLGAIVQVAQTLIDPLEELAPLTEASLGDLNLRQEREFLSLVQDDTVLLTAVNGQVETPEQVSPDATETLQGWVKEQVWMWREIENSFDREPTVEDTLEADTASQLKEPTVQADQSSESSTKPQSEFSKPQTNQPLGAVQVVQMQFAAIAEGPARQFFQRLAEDLGEQATKSVGQLRRGLESDEFKALPQTLSSAAQEGLTKTVESMGHGLEKGGQWIASRPDALKETIETFGHRLERAGQWLSSRPQAIQEQRMAQAALEVFDRGFARTQERAYEYQGFKVEAQGQDRFTLSDTRTQTALLQFEVERGDAGDGSSKVTVTNRGNVSLEQQQALAQPLQRRIASMRHHPETVLGSIEAEHKHAEQSQQIGFLAKSLAEALGTDDYQGKYYRVQVGEDAVRIVANDGRGEVFRQSGAQFDSKLEQRDFQRFAQITQAIGMPQPKIAMPATNPSLTLE</sequence>
<name>A0ABW6IKL1_9CYAN</name>
<feature type="compositionally biased region" description="Polar residues" evidence="1">
    <location>
        <begin position="223"/>
        <end position="253"/>
    </location>
</feature>
<reference evidence="2 3" key="1">
    <citation type="submission" date="2024-10" db="EMBL/GenBank/DDBJ databases">
        <authorList>
            <person name="Ratan Roy A."/>
            <person name="Morales Sandoval P.H."/>
            <person name="De Los Santos Villalobos S."/>
            <person name="Chakraborty S."/>
            <person name="Mukherjee J."/>
        </authorList>
    </citation>
    <scope>NUCLEOTIDE SEQUENCE [LARGE SCALE GENOMIC DNA]</scope>
    <source>
        <strain evidence="2 3">S1</strain>
    </source>
</reference>
<organism evidence="2 3">
    <name type="scientific">Almyronema epifaneia S1</name>
    <dbReference type="NCBI Taxonomy" id="2991925"/>
    <lineage>
        <taxon>Bacteria</taxon>
        <taxon>Bacillati</taxon>
        <taxon>Cyanobacteriota</taxon>
        <taxon>Cyanophyceae</taxon>
        <taxon>Nodosilineales</taxon>
        <taxon>Nodosilineaceae</taxon>
        <taxon>Almyronema</taxon>
        <taxon>Almyronema epifaneia</taxon>
    </lineage>
</organism>
<accession>A0ABW6IKL1</accession>
<evidence type="ECO:0000313" key="3">
    <source>
        <dbReference type="Proteomes" id="UP001600165"/>
    </source>
</evidence>
<protein>
    <submittedName>
        <fullName evidence="2">Uncharacterized protein</fullName>
    </submittedName>
</protein>
<gene>
    <name evidence="2" type="ORF">ACFVKH_20755</name>
</gene>
<evidence type="ECO:0000256" key="1">
    <source>
        <dbReference type="SAM" id="MobiDB-lite"/>
    </source>
</evidence>
<dbReference type="Proteomes" id="UP001600165">
    <property type="component" value="Unassembled WGS sequence"/>
</dbReference>
<dbReference type="EMBL" id="JBHZOL010000142">
    <property type="protein sequence ID" value="MFE4108710.1"/>
    <property type="molecule type" value="Genomic_DNA"/>
</dbReference>
<feature type="region of interest" description="Disordered" evidence="1">
    <location>
        <begin position="211"/>
        <end position="253"/>
    </location>
</feature>
<comment type="caution">
    <text evidence="2">The sequence shown here is derived from an EMBL/GenBank/DDBJ whole genome shotgun (WGS) entry which is preliminary data.</text>
</comment>
<feature type="non-terminal residue" evidence="2">
    <location>
        <position position="1"/>
    </location>
</feature>
<keyword evidence="3" id="KW-1185">Reference proteome</keyword>
<proteinExistence type="predicted"/>
<evidence type="ECO:0000313" key="2">
    <source>
        <dbReference type="EMBL" id="MFE4108710.1"/>
    </source>
</evidence>